<protein>
    <submittedName>
        <fullName evidence="1">Ras GEF</fullName>
    </submittedName>
</protein>
<proteinExistence type="predicted"/>
<dbReference type="Proteomes" id="UP000308600">
    <property type="component" value="Unassembled WGS sequence"/>
</dbReference>
<gene>
    <name evidence="1" type="ORF">BDN72DRAFT_866871</name>
</gene>
<sequence>MSPRLNQNTLAPPQTLRKSISVDSFVKYGTESHSPPPSRPPVNMTRPPASSVSFVQRKDRDQNYLVSRHRGESLSNIKPVHESHYHVDSDVERSDILGFSGERHRHPSLRGMDYAKPAIKGGELPLPARAPILSPASSMGSIMTASTSSTTLEDIPPSVPPPSMPGIPRRGTTSSLPATTTSRSRSGSLGVYGSSMVGTPACGKSVAILNGLRSFNLSSPIDLPSPNLTNQLRCTRRIGQISNEEPPDCRLDVLEVDILVGQVSLDGFHWPEYFPRIDGIVICYDASNQQSFQPVEALLRECSSKLLPTMVLACKSDIIPRQIEPQEALEVLQQYDVGLIEISDATEADRDKVKRSFDFLLRSVDRVLRGISPESGRNPASPEVLGSSWNGARPGQHGLSSHASRQHLSQGATSPTLPNSPTRVRSVGDLLHEQHSRVRQNGYRNGTTTHQAPSSESLHGSAQPSEHTFSTGPAEEHKDSKDKERPAQWATLDELLDKLLFLAVSGDDPAFVTHFLLTYRRFATPRSVLLAMQKRMRQLDNPSGDPMFACFAQMRICNLLEQWIHDYPHDFSVRGTAGALSALIKSIISKTYLLHYGSEFLPFLEMLPNLDDLDSTWALKADVADESDDSDSPLDDDDESHNAKPEGTVPGEVPTKGKASNSRTSLPSSRERKSSLPLPKSLIFASGSSVMPGPLEQADSSPKQQIKELMKVAAEVMTLDPDEVAQEITRVEVKLFLDIQPRHWLHYTFVSGKKDSDSEPISAFNAVSNHLADWVISLILCHDRPKARAKQIEKFVEIAQRLRTLNNYSALRAFVAGINNATYAGDEALELFKSKSPEHAKNLQSWDVLLQPIRSHRAYRLALRNTKGACIPALEVHMSDLIKAHEGNDDFHADDQTKIHWGKFNMMGRFVNHTMQCQAQCKMATDYNFPDRNAIAELFVRRPVMTEEMRHERIGLFDPEFEEPRRVPQQQTGQTRDAALLRKLFFW</sequence>
<evidence type="ECO:0000313" key="2">
    <source>
        <dbReference type="Proteomes" id="UP000308600"/>
    </source>
</evidence>
<evidence type="ECO:0000313" key="1">
    <source>
        <dbReference type="EMBL" id="TFK77078.1"/>
    </source>
</evidence>
<name>A0ACD3BG42_9AGAR</name>
<reference evidence="1 2" key="1">
    <citation type="journal article" date="2019" name="Nat. Ecol. Evol.">
        <title>Megaphylogeny resolves global patterns of mushroom evolution.</title>
        <authorList>
            <person name="Varga T."/>
            <person name="Krizsan K."/>
            <person name="Foldi C."/>
            <person name="Dima B."/>
            <person name="Sanchez-Garcia M."/>
            <person name="Sanchez-Ramirez S."/>
            <person name="Szollosi G.J."/>
            <person name="Szarkandi J.G."/>
            <person name="Papp V."/>
            <person name="Albert L."/>
            <person name="Andreopoulos W."/>
            <person name="Angelini C."/>
            <person name="Antonin V."/>
            <person name="Barry K.W."/>
            <person name="Bougher N.L."/>
            <person name="Buchanan P."/>
            <person name="Buyck B."/>
            <person name="Bense V."/>
            <person name="Catcheside P."/>
            <person name="Chovatia M."/>
            <person name="Cooper J."/>
            <person name="Damon W."/>
            <person name="Desjardin D."/>
            <person name="Finy P."/>
            <person name="Geml J."/>
            <person name="Haridas S."/>
            <person name="Hughes K."/>
            <person name="Justo A."/>
            <person name="Karasinski D."/>
            <person name="Kautmanova I."/>
            <person name="Kiss B."/>
            <person name="Kocsube S."/>
            <person name="Kotiranta H."/>
            <person name="LaButti K.M."/>
            <person name="Lechner B.E."/>
            <person name="Liimatainen K."/>
            <person name="Lipzen A."/>
            <person name="Lukacs Z."/>
            <person name="Mihaltcheva S."/>
            <person name="Morgado L.N."/>
            <person name="Niskanen T."/>
            <person name="Noordeloos M.E."/>
            <person name="Ohm R.A."/>
            <person name="Ortiz-Santana B."/>
            <person name="Ovrebo C."/>
            <person name="Racz N."/>
            <person name="Riley R."/>
            <person name="Savchenko A."/>
            <person name="Shiryaev A."/>
            <person name="Soop K."/>
            <person name="Spirin V."/>
            <person name="Szebenyi C."/>
            <person name="Tomsovsky M."/>
            <person name="Tulloss R.E."/>
            <person name="Uehling J."/>
            <person name="Grigoriev I.V."/>
            <person name="Vagvolgyi C."/>
            <person name="Papp T."/>
            <person name="Martin F.M."/>
            <person name="Miettinen O."/>
            <person name="Hibbett D.S."/>
            <person name="Nagy L.G."/>
        </authorList>
    </citation>
    <scope>NUCLEOTIDE SEQUENCE [LARGE SCALE GENOMIC DNA]</scope>
    <source>
        <strain evidence="1 2">NL-1719</strain>
    </source>
</reference>
<accession>A0ACD3BG42</accession>
<organism evidence="1 2">
    <name type="scientific">Pluteus cervinus</name>
    <dbReference type="NCBI Taxonomy" id="181527"/>
    <lineage>
        <taxon>Eukaryota</taxon>
        <taxon>Fungi</taxon>
        <taxon>Dikarya</taxon>
        <taxon>Basidiomycota</taxon>
        <taxon>Agaricomycotina</taxon>
        <taxon>Agaricomycetes</taxon>
        <taxon>Agaricomycetidae</taxon>
        <taxon>Agaricales</taxon>
        <taxon>Pluteineae</taxon>
        <taxon>Pluteaceae</taxon>
        <taxon>Pluteus</taxon>
    </lineage>
</organism>
<dbReference type="EMBL" id="ML208259">
    <property type="protein sequence ID" value="TFK77078.1"/>
    <property type="molecule type" value="Genomic_DNA"/>
</dbReference>
<keyword evidence="2" id="KW-1185">Reference proteome</keyword>